<gene>
    <name evidence="1" type="ORF">RJ45_17565</name>
</gene>
<evidence type="ECO:0000313" key="1">
    <source>
        <dbReference type="EMBL" id="KHT62431.1"/>
    </source>
</evidence>
<organism evidence="1 2">
    <name type="scientific">Photobacterium gaetbulicola</name>
    <dbReference type="NCBI Taxonomy" id="1295392"/>
    <lineage>
        <taxon>Bacteria</taxon>
        <taxon>Pseudomonadati</taxon>
        <taxon>Pseudomonadota</taxon>
        <taxon>Gammaproteobacteria</taxon>
        <taxon>Vibrionales</taxon>
        <taxon>Vibrionaceae</taxon>
        <taxon>Photobacterium</taxon>
    </lineage>
</organism>
<dbReference type="InterPro" id="IPR009883">
    <property type="entry name" value="YgfX"/>
</dbReference>
<comment type="caution">
    <text evidence="1">The sequence shown here is derived from an EMBL/GenBank/DDBJ whole genome shotgun (WGS) entry which is preliminary data.</text>
</comment>
<name>A0A0B9GUH4_9GAMM</name>
<sequence>MGALVLLYASALVLLLLCVFRQSLPLPAFFAVAWWLLCEGERRLLDIGALTGRLQISSEGNIRWQGQSWRLQSSRVRSGFILLWRLEGETERVWLPISPDACSSSAYRSLALYSHHYRAISG</sequence>
<evidence type="ECO:0000313" key="2">
    <source>
        <dbReference type="Proteomes" id="UP000031278"/>
    </source>
</evidence>
<proteinExistence type="predicted"/>
<reference evidence="1 2" key="1">
    <citation type="submission" date="2014-12" db="EMBL/GenBank/DDBJ databases">
        <title>Genome sequencing of Photobacterium gaetbulicola AD005a.</title>
        <authorList>
            <person name="Adrian T.G.S."/>
            <person name="Chan K.G."/>
        </authorList>
    </citation>
    <scope>NUCLEOTIDE SEQUENCE [LARGE SCALE GENOMIC DNA]</scope>
    <source>
        <strain evidence="1 2">AD005a</strain>
    </source>
</reference>
<accession>A0A0B9GUH4</accession>
<evidence type="ECO:0008006" key="3">
    <source>
        <dbReference type="Google" id="ProtNLM"/>
    </source>
</evidence>
<dbReference type="Pfam" id="PF07254">
    <property type="entry name" value="Cpta_toxin"/>
    <property type="match status" value="1"/>
</dbReference>
<dbReference type="Proteomes" id="UP000031278">
    <property type="component" value="Unassembled WGS sequence"/>
</dbReference>
<dbReference type="AlphaFoldDB" id="A0A0B9GUH4"/>
<dbReference type="EMBL" id="JWLZ01000178">
    <property type="protein sequence ID" value="KHT62431.1"/>
    <property type="molecule type" value="Genomic_DNA"/>
</dbReference>
<protein>
    <recommendedName>
        <fullName evidence="3">Toxin CptA</fullName>
    </recommendedName>
</protein>